<evidence type="ECO:0000313" key="2">
    <source>
        <dbReference type="EMBL" id="PKA58231.1"/>
    </source>
</evidence>
<organism evidence="2 3">
    <name type="scientific">Apostasia shenzhenica</name>
    <dbReference type="NCBI Taxonomy" id="1088818"/>
    <lineage>
        <taxon>Eukaryota</taxon>
        <taxon>Viridiplantae</taxon>
        <taxon>Streptophyta</taxon>
        <taxon>Embryophyta</taxon>
        <taxon>Tracheophyta</taxon>
        <taxon>Spermatophyta</taxon>
        <taxon>Magnoliopsida</taxon>
        <taxon>Liliopsida</taxon>
        <taxon>Asparagales</taxon>
        <taxon>Orchidaceae</taxon>
        <taxon>Apostasioideae</taxon>
        <taxon>Apostasia</taxon>
    </lineage>
</organism>
<dbReference type="Proteomes" id="UP000236161">
    <property type="component" value="Unassembled WGS sequence"/>
</dbReference>
<gene>
    <name evidence="2" type="ORF">AXF42_Ash012954</name>
</gene>
<accession>A0A2I0ARQ1</accession>
<feature type="compositionally biased region" description="Low complexity" evidence="1">
    <location>
        <begin position="76"/>
        <end position="104"/>
    </location>
</feature>
<sequence length="406" mass="44335">MAARHCWRSRWVARPLDREEREKVSSRSGGRPTPRGRAQSSRHPALLPTASRSRATPPTVAQGRAANGSRGERGVSSRSGGRPTMRCRAQSPHQPARPPSASRARATHQIGVRRPPDREEAARHRRRLRWVKRRLRVVARGGAAGSGGEGEERVELVFSENPQISLVIHFSKKKKEIKKIFAHSPTSEAHSARTAFAFVDPPATRKSREGLGPWVRIPKLHPPQLFTPDSIPFNLHPQHSPRLILIHSACLFEFLDLARRFDVITSSGFHTTNDAPASAPAPTTATRVHGSALAAVRAQSAAPRVPSRHPVACKRAASALPATSRTGACDCDCACDCACARACNLACAREPAPCVRISTKPLTWMGSATPIYRILALESLFGSLNSKIGTQFCHKKLQFSGHLVFM</sequence>
<feature type="compositionally biased region" description="Basic and acidic residues" evidence="1">
    <location>
        <begin position="15"/>
        <end position="25"/>
    </location>
</feature>
<feature type="region of interest" description="Disordered" evidence="1">
    <location>
        <begin position="1"/>
        <end position="108"/>
    </location>
</feature>
<dbReference type="EMBL" id="KZ451955">
    <property type="protein sequence ID" value="PKA58231.1"/>
    <property type="molecule type" value="Genomic_DNA"/>
</dbReference>
<feature type="compositionally biased region" description="Low complexity" evidence="1">
    <location>
        <begin position="26"/>
        <end position="37"/>
    </location>
</feature>
<protein>
    <submittedName>
        <fullName evidence="2">Uncharacterized protein</fullName>
    </submittedName>
</protein>
<evidence type="ECO:0000256" key="1">
    <source>
        <dbReference type="SAM" id="MobiDB-lite"/>
    </source>
</evidence>
<keyword evidence="3" id="KW-1185">Reference proteome</keyword>
<dbReference type="AlphaFoldDB" id="A0A2I0ARQ1"/>
<proteinExistence type="predicted"/>
<reference evidence="2 3" key="1">
    <citation type="journal article" date="2017" name="Nature">
        <title>The Apostasia genome and the evolution of orchids.</title>
        <authorList>
            <person name="Zhang G.Q."/>
            <person name="Liu K.W."/>
            <person name="Li Z."/>
            <person name="Lohaus R."/>
            <person name="Hsiao Y.Y."/>
            <person name="Niu S.C."/>
            <person name="Wang J.Y."/>
            <person name="Lin Y.C."/>
            <person name="Xu Q."/>
            <person name="Chen L.J."/>
            <person name="Yoshida K."/>
            <person name="Fujiwara S."/>
            <person name="Wang Z.W."/>
            <person name="Zhang Y.Q."/>
            <person name="Mitsuda N."/>
            <person name="Wang M."/>
            <person name="Liu G.H."/>
            <person name="Pecoraro L."/>
            <person name="Huang H.X."/>
            <person name="Xiao X.J."/>
            <person name="Lin M."/>
            <person name="Wu X.Y."/>
            <person name="Wu W.L."/>
            <person name="Chen Y.Y."/>
            <person name="Chang S.B."/>
            <person name="Sakamoto S."/>
            <person name="Ohme-Takagi M."/>
            <person name="Yagi M."/>
            <person name="Zeng S.J."/>
            <person name="Shen C.Y."/>
            <person name="Yeh C.M."/>
            <person name="Luo Y.B."/>
            <person name="Tsai W.C."/>
            <person name="Van de Peer Y."/>
            <person name="Liu Z.J."/>
        </authorList>
    </citation>
    <scope>NUCLEOTIDE SEQUENCE [LARGE SCALE GENOMIC DNA]</scope>
    <source>
        <strain evidence="3">cv. Shenzhen</strain>
        <tissue evidence="2">Stem</tissue>
    </source>
</reference>
<name>A0A2I0ARQ1_9ASPA</name>
<evidence type="ECO:0000313" key="3">
    <source>
        <dbReference type="Proteomes" id="UP000236161"/>
    </source>
</evidence>